<feature type="transmembrane region" description="Helical" evidence="10">
    <location>
        <begin position="355"/>
        <end position="374"/>
    </location>
</feature>
<keyword evidence="6 10" id="KW-0812">Transmembrane</keyword>
<comment type="pathway">
    <text evidence="2 10">Protein modification; protein glycosylation.</text>
</comment>
<feature type="transmembrane region" description="Helical" evidence="10">
    <location>
        <begin position="182"/>
        <end position="206"/>
    </location>
</feature>
<evidence type="ECO:0000313" key="12">
    <source>
        <dbReference type="EMBL" id="CAL5131886.1"/>
    </source>
</evidence>
<dbReference type="PANTHER" id="PTHR12413">
    <property type="entry name" value="DOLICHYL GLYCOSYLTRANSFERASE"/>
    <property type="match status" value="1"/>
</dbReference>
<comment type="subcellular location">
    <subcellularLocation>
        <location evidence="1 10">Endoplasmic reticulum membrane</location>
        <topology evidence="1 10">Multi-pass membrane protein</topology>
    </subcellularLocation>
</comment>
<evidence type="ECO:0000256" key="7">
    <source>
        <dbReference type="ARBA" id="ARBA00022824"/>
    </source>
</evidence>
<evidence type="ECO:0000256" key="9">
    <source>
        <dbReference type="ARBA" id="ARBA00023136"/>
    </source>
</evidence>
<accession>A0AAV2T4U0</accession>
<feature type="transmembrane region" description="Helical" evidence="10">
    <location>
        <begin position="100"/>
        <end position="124"/>
    </location>
</feature>
<comment type="similarity">
    <text evidence="3 10">Belongs to the ALG6/ALG8 glucosyltransferase family.</text>
</comment>
<keyword evidence="4 10" id="KW-0328">Glycosyltransferase</keyword>
<evidence type="ECO:0000313" key="13">
    <source>
        <dbReference type="Proteomes" id="UP001497525"/>
    </source>
</evidence>
<feature type="transmembrane region" description="Helical" evidence="10">
    <location>
        <begin position="218"/>
        <end position="245"/>
    </location>
</feature>
<dbReference type="GO" id="GO:0042283">
    <property type="term" value="F:dolichyl pyrophosphate Glc1Man9GlcNAc2 alpha-1,3-glucosyltransferase activity"/>
    <property type="evidence" value="ECO:0007669"/>
    <property type="project" value="TreeGrafter"/>
</dbReference>
<feature type="transmembrane region" description="Helical" evidence="10">
    <location>
        <begin position="7"/>
        <end position="28"/>
    </location>
</feature>
<organism evidence="12 13">
    <name type="scientific">Calicophoron daubneyi</name>
    <name type="common">Rumen fluke</name>
    <name type="synonym">Paramphistomum daubneyi</name>
    <dbReference type="NCBI Taxonomy" id="300641"/>
    <lineage>
        <taxon>Eukaryota</taxon>
        <taxon>Metazoa</taxon>
        <taxon>Spiralia</taxon>
        <taxon>Lophotrochozoa</taxon>
        <taxon>Platyhelminthes</taxon>
        <taxon>Trematoda</taxon>
        <taxon>Digenea</taxon>
        <taxon>Plagiorchiida</taxon>
        <taxon>Pronocephalata</taxon>
        <taxon>Paramphistomoidea</taxon>
        <taxon>Paramphistomidae</taxon>
        <taxon>Calicophoron</taxon>
    </lineage>
</organism>
<protein>
    <recommendedName>
        <fullName evidence="10">Alpha-1,3-glucosyltransferase</fullName>
        <ecNumber evidence="10">2.4.1.-</ecNumber>
    </recommendedName>
</protein>
<dbReference type="EC" id="2.4.1.-" evidence="10"/>
<feature type="transmembrane region" description="Helical" evidence="10">
    <location>
        <begin position="463"/>
        <end position="486"/>
    </location>
</feature>
<feature type="transmembrane region" description="Helical" evidence="10">
    <location>
        <begin position="136"/>
        <end position="152"/>
    </location>
</feature>
<dbReference type="PANTHER" id="PTHR12413:SF2">
    <property type="entry name" value="DOLICHYL PYROPHOSPHATE GLC1MAN9GLCNAC2 ALPHA-1,3-GLUCOSYLTRANSFERASE-RELATED"/>
    <property type="match status" value="1"/>
</dbReference>
<feature type="region of interest" description="Disordered" evidence="11">
    <location>
        <begin position="534"/>
        <end position="555"/>
    </location>
</feature>
<evidence type="ECO:0000256" key="8">
    <source>
        <dbReference type="ARBA" id="ARBA00022989"/>
    </source>
</evidence>
<evidence type="ECO:0000256" key="1">
    <source>
        <dbReference type="ARBA" id="ARBA00004477"/>
    </source>
</evidence>
<dbReference type="EMBL" id="CAXLJL010000112">
    <property type="protein sequence ID" value="CAL5131886.1"/>
    <property type="molecule type" value="Genomic_DNA"/>
</dbReference>
<dbReference type="InterPro" id="IPR004856">
    <property type="entry name" value="Glyco_trans_ALG6/ALG8"/>
</dbReference>
<name>A0AAV2T4U0_CALDB</name>
<proteinExistence type="inferred from homology"/>
<keyword evidence="7 10" id="KW-0256">Endoplasmic reticulum</keyword>
<keyword evidence="8 10" id="KW-1133">Transmembrane helix</keyword>
<comment type="caution">
    <text evidence="12">The sequence shown here is derived from an EMBL/GenBank/DDBJ whole genome shotgun (WGS) entry which is preliminary data.</text>
</comment>
<evidence type="ECO:0000256" key="4">
    <source>
        <dbReference type="ARBA" id="ARBA00022676"/>
    </source>
</evidence>
<evidence type="ECO:0000256" key="10">
    <source>
        <dbReference type="RuleBase" id="RU363110"/>
    </source>
</evidence>
<feature type="transmembrane region" description="Helical" evidence="10">
    <location>
        <begin position="380"/>
        <end position="395"/>
    </location>
</feature>
<reference evidence="12" key="1">
    <citation type="submission" date="2024-06" db="EMBL/GenBank/DDBJ databases">
        <authorList>
            <person name="Liu X."/>
            <person name="Lenzi L."/>
            <person name="Haldenby T S."/>
            <person name="Uol C."/>
        </authorList>
    </citation>
    <scope>NUCLEOTIDE SEQUENCE</scope>
</reference>
<feature type="transmembrane region" description="Helical" evidence="10">
    <location>
        <begin position="498"/>
        <end position="519"/>
    </location>
</feature>
<feature type="transmembrane region" description="Helical" evidence="10">
    <location>
        <begin position="423"/>
        <end position="442"/>
    </location>
</feature>
<dbReference type="AlphaFoldDB" id="A0AAV2T4U0"/>
<keyword evidence="9 10" id="KW-0472">Membrane</keyword>
<dbReference type="Pfam" id="PF03155">
    <property type="entry name" value="Alg6_Alg8"/>
    <property type="match status" value="1"/>
</dbReference>
<keyword evidence="5 10" id="KW-0808">Transferase</keyword>
<dbReference type="GO" id="GO:0006487">
    <property type="term" value="P:protein N-linked glycosylation"/>
    <property type="evidence" value="ECO:0007669"/>
    <property type="project" value="TreeGrafter"/>
</dbReference>
<dbReference type="Proteomes" id="UP001497525">
    <property type="component" value="Unassembled WGS sequence"/>
</dbReference>
<dbReference type="GO" id="GO:0005789">
    <property type="term" value="C:endoplasmic reticulum membrane"/>
    <property type="evidence" value="ECO:0007669"/>
    <property type="project" value="UniProtKB-SubCell"/>
</dbReference>
<evidence type="ECO:0000256" key="5">
    <source>
        <dbReference type="ARBA" id="ARBA00022679"/>
    </source>
</evidence>
<sequence length="555" mass="63932">MSSFTNLIQVLAVLVTSTAFKLLFVYSYHSTDFEVHRNWMAITHSLPLSRWYFESTSKWTLDYPPFFAWFEWLLSQIAVHIDPKMCVIQSSPYVSRNTILFQRLTVIVSELILPFSLWRLCLALSHKSCYLMKHRLLLTEALFAFNYGLILIDHIHFQYNGMLFGILLLSAAFLVEEKYIKAAVCFTFLLNLKHIFLYLAPVYFVYILFNYCFGQRKFIASLVNTSMVGIAVLSTTLLSFGPFLYTNQGQQVISRLFPFGRGLSHAYWAPNYWALYNSAEKLLSASNNFFHFWPEVNSSKASMTGGLVREFTFEILPNIRPHHTMCISLLFMLPNLVRCARKSAAFSKRCSSDSYVEYLIALVAAAWSCFMFGWHVHEKAILMVLLPLNLLAMAVPNYRFLAFYATTLGHYSLIPLIPTKAEMPAVVSMFLAYTAIHWLTLFRLHPASKAAGNQRHMTDGVSFFRRLGQLHLWGLIVLFIFTRIIFPLTTWDRRLPFFPLMATSAYTALGLWFALLYFLSSTVLGSHSKSIRAQAQAQPQEQQQEKKNKKKLKTN</sequence>
<evidence type="ECO:0000256" key="2">
    <source>
        <dbReference type="ARBA" id="ARBA00004922"/>
    </source>
</evidence>
<evidence type="ECO:0000256" key="11">
    <source>
        <dbReference type="SAM" id="MobiDB-lite"/>
    </source>
</evidence>
<evidence type="ECO:0000256" key="3">
    <source>
        <dbReference type="ARBA" id="ARBA00008715"/>
    </source>
</evidence>
<gene>
    <name evidence="12" type="ORF">CDAUBV1_LOCUS4423</name>
</gene>
<evidence type="ECO:0000256" key="6">
    <source>
        <dbReference type="ARBA" id="ARBA00022692"/>
    </source>
</evidence>